<evidence type="ECO:0000256" key="3">
    <source>
        <dbReference type="ARBA" id="ARBA00022801"/>
    </source>
</evidence>
<keyword evidence="1" id="KW-0540">Nuclease</keyword>
<evidence type="ECO:0000313" key="7">
    <source>
        <dbReference type="Proteomes" id="UP000744555"/>
    </source>
</evidence>
<dbReference type="PANTHER" id="PTHR12302:SF3">
    <property type="entry name" value="SERINE_THREONINE-PROTEIN KINASE 31"/>
    <property type="match status" value="1"/>
</dbReference>
<evidence type="ECO:0000259" key="5">
    <source>
        <dbReference type="PROSITE" id="PS50830"/>
    </source>
</evidence>
<dbReference type="InterPro" id="IPR035437">
    <property type="entry name" value="SNase_OB-fold_sf"/>
</dbReference>
<comment type="caution">
    <text evidence="6">The sequence shown here is derived from an EMBL/GenBank/DDBJ whole genome shotgun (WGS) entry which is preliminary data.</text>
</comment>
<protein>
    <recommendedName>
        <fullName evidence="5">TNase-like domain-containing protein</fullName>
    </recommendedName>
</protein>
<evidence type="ECO:0000313" key="6">
    <source>
        <dbReference type="EMBL" id="MBC9251143.1"/>
    </source>
</evidence>
<dbReference type="RefSeq" id="WP_187806449.1">
    <property type="nucleotide sequence ID" value="NZ_LZEU01000001.1"/>
</dbReference>
<dbReference type="EMBL" id="LZEU01000001">
    <property type="protein sequence ID" value="MBC9251143.1"/>
    <property type="molecule type" value="Genomic_DNA"/>
</dbReference>
<evidence type="ECO:0000256" key="1">
    <source>
        <dbReference type="ARBA" id="ARBA00022722"/>
    </source>
</evidence>
<dbReference type="Gene3D" id="2.40.50.90">
    <property type="match status" value="1"/>
</dbReference>
<keyword evidence="4" id="KW-0732">Signal</keyword>
<evidence type="ECO:0000256" key="2">
    <source>
        <dbReference type="ARBA" id="ARBA00022759"/>
    </source>
</evidence>
<keyword evidence="3" id="KW-0378">Hydrolase</keyword>
<name>A0ABR7S421_AQUAC</name>
<accession>A0ABR7S421</accession>
<sequence>MSLRAWLAAALLSTAPVLHAEVHTCRVVALSDGDTFTCLDVYKSQHKIRLANIDTPEKDQPYGAKSKQVLSALIFAKQVKVESQGTDRYGRTIGVVSVSGVNVNREMVARGAAWVYPQYNQDHSLPRVEQEAQATKRGVWGLPQAQIIAPWEWRKLGRSLNSEFTARKQQSALTPATAAGGGCSKRLCGQMNNCADALFHLQQCGVTSLDRDGDGVPCESLCR</sequence>
<reference evidence="6 7" key="1">
    <citation type="submission" date="2016-06" db="EMBL/GenBank/DDBJ databases">
        <authorList>
            <person name="Ramos C."/>
            <person name="Pintado A."/>
            <person name="Crespo-Gomez J.I."/>
        </authorList>
    </citation>
    <scope>NUCLEOTIDE SEQUENCE [LARGE SCALE GENOMIC DNA]</scope>
    <source>
        <strain evidence="6 7">AVO110</strain>
    </source>
</reference>
<feature type="chain" id="PRO_5045641760" description="TNase-like domain-containing protein" evidence="4">
    <location>
        <begin position="21"/>
        <end position="223"/>
    </location>
</feature>
<keyword evidence="2" id="KW-0255">Endonuclease</keyword>
<keyword evidence="7" id="KW-1185">Reference proteome</keyword>
<dbReference type="InterPro" id="IPR016071">
    <property type="entry name" value="Staphylococal_nuclease_OB-fold"/>
</dbReference>
<dbReference type="Pfam" id="PF00565">
    <property type="entry name" value="SNase"/>
    <property type="match status" value="1"/>
</dbReference>
<dbReference type="InterPro" id="IPR008613">
    <property type="entry name" value="Excalibur_Ca-bd_domain"/>
</dbReference>
<dbReference type="SMART" id="SM00318">
    <property type="entry name" value="SNc"/>
    <property type="match status" value="1"/>
</dbReference>
<organism evidence="6 7">
    <name type="scientific">Aquipseudomonas alcaligenes</name>
    <name type="common">Pseudomonas alcaligenes</name>
    <dbReference type="NCBI Taxonomy" id="43263"/>
    <lineage>
        <taxon>Bacteria</taxon>
        <taxon>Pseudomonadati</taxon>
        <taxon>Pseudomonadota</taxon>
        <taxon>Gammaproteobacteria</taxon>
        <taxon>Pseudomonadales</taxon>
        <taxon>Pseudomonadaceae</taxon>
        <taxon>Aquipseudomonas</taxon>
    </lineage>
</organism>
<feature type="domain" description="TNase-like" evidence="5">
    <location>
        <begin position="21"/>
        <end position="142"/>
    </location>
</feature>
<feature type="signal peptide" evidence="4">
    <location>
        <begin position="1"/>
        <end position="20"/>
    </location>
</feature>
<gene>
    <name evidence="6" type="ORF">A9179_12730</name>
</gene>
<dbReference type="SUPFAM" id="SSF50199">
    <property type="entry name" value="Staphylococcal nuclease"/>
    <property type="match status" value="1"/>
</dbReference>
<dbReference type="PROSITE" id="PS50830">
    <property type="entry name" value="TNASE_3"/>
    <property type="match status" value="1"/>
</dbReference>
<dbReference type="PANTHER" id="PTHR12302">
    <property type="entry name" value="EBNA2 BINDING PROTEIN P100"/>
    <property type="match status" value="1"/>
</dbReference>
<proteinExistence type="predicted"/>
<dbReference type="Proteomes" id="UP000744555">
    <property type="component" value="Unassembled WGS sequence"/>
</dbReference>
<evidence type="ECO:0000256" key="4">
    <source>
        <dbReference type="SAM" id="SignalP"/>
    </source>
</evidence>
<dbReference type="Pfam" id="PF05901">
    <property type="entry name" value="Excalibur"/>
    <property type="match status" value="1"/>
</dbReference>